<organism evidence="5 6">
    <name type="scientific">Tistrella mobilis</name>
    <dbReference type="NCBI Taxonomy" id="171437"/>
    <lineage>
        <taxon>Bacteria</taxon>
        <taxon>Pseudomonadati</taxon>
        <taxon>Pseudomonadota</taxon>
        <taxon>Alphaproteobacteria</taxon>
        <taxon>Geminicoccales</taxon>
        <taxon>Geminicoccaceae</taxon>
        <taxon>Tistrella</taxon>
    </lineage>
</organism>
<dbReference type="Gene3D" id="3.30.300.30">
    <property type="match status" value="1"/>
</dbReference>
<dbReference type="CDD" id="cd04433">
    <property type="entry name" value="AFD_class_I"/>
    <property type="match status" value="1"/>
</dbReference>
<dbReference type="InterPro" id="IPR025110">
    <property type="entry name" value="AMP-bd_C"/>
</dbReference>
<comment type="similarity">
    <text evidence="1">Belongs to the ATP-dependent AMP-binding enzyme family.</text>
</comment>
<dbReference type="EMBL" id="LPZR01000228">
    <property type="protein sequence ID" value="KYO49383.1"/>
    <property type="molecule type" value="Genomic_DNA"/>
</dbReference>
<dbReference type="Proteomes" id="UP000075787">
    <property type="component" value="Unassembled WGS sequence"/>
</dbReference>
<dbReference type="PANTHER" id="PTHR24096">
    <property type="entry name" value="LONG-CHAIN-FATTY-ACID--COA LIGASE"/>
    <property type="match status" value="1"/>
</dbReference>
<feature type="domain" description="AMP-binding enzyme C-terminal" evidence="4">
    <location>
        <begin position="370"/>
        <end position="450"/>
    </location>
</feature>
<dbReference type="AlphaFoldDB" id="A0A162JKL0"/>
<evidence type="ECO:0000259" key="4">
    <source>
        <dbReference type="Pfam" id="PF13193"/>
    </source>
</evidence>
<dbReference type="Gene3D" id="3.40.50.12780">
    <property type="entry name" value="N-terminal domain of ligase-like"/>
    <property type="match status" value="1"/>
</dbReference>
<dbReference type="InterPro" id="IPR020845">
    <property type="entry name" value="AMP-binding_CS"/>
</dbReference>
<evidence type="ECO:0000313" key="5">
    <source>
        <dbReference type="EMBL" id="KYO49383.1"/>
    </source>
</evidence>
<reference evidence="5 6" key="1">
    <citation type="submission" date="2015-12" db="EMBL/GenBank/DDBJ databases">
        <title>Genome sequence of Tistrella mobilis MCCC 1A02139.</title>
        <authorList>
            <person name="Lu L."/>
            <person name="Lai Q."/>
            <person name="Shao Z."/>
            <person name="Qian P."/>
        </authorList>
    </citation>
    <scope>NUCLEOTIDE SEQUENCE [LARGE SCALE GENOMIC DNA]</scope>
    <source>
        <strain evidence="5 6">MCCC 1A02139</strain>
    </source>
</reference>
<evidence type="ECO:0000259" key="3">
    <source>
        <dbReference type="Pfam" id="PF00501"/>
    </source>
</evidence>
<dbReference type="SUPFAM" id="SSF56801">
    <property type="entry name" value="Acetyl-CoA synthetase-like"/>
    <property type="match status" value="1"/>
</dbReference>
<keyword evidence="2 5" id="KW-0436">Ligase</keyword>
<comment type="caution">
    <text evidence="5">The sequence shown here is derived from an EMBL/GenBank/DDBJ whole genome shotgun (WGS) entry which is preliminary data.</text>
</comment>
<dbReference type="InterPro" id="IPR000873">
    <property type="entry name" value="AMP-dep_synth/lig_dom"/>
</dbReference>
<dbReference type="PANTHER" id="PTHR24096:SF149">
    <property type="entry name" value="AMP-BINDING DOMAIN-CONTAINING PROTEIN-RELATED"/>
    <property type="match status" value="1"/>
</dbReference>
<feature type="domain" description="AMP-dependent synthetase/ligase" evidence="3">
    <location>
        <begin position="15"/>
        <end position="285"/>
    </location>
</feature>
<dbReference type="Pfam" id="PF13193">
    <property type="entry name" value="AMP-binding_C"/>
    <property type="match status" value="1"/>
</dbReference>
<evidence type="ECO:0000256" key="1">
    <source>
        <dbReference type="ARBA" id="ARBA00006432"/>
    </source>
</evidence>
<evidence type="ECO:0000256" key="2">
    <source>
        <dbReference type="ARBA" id="ARBA00022598"/>
    </source>
</evidence>
<dbReference type="GO" id="GO:0016405">
    <property type="term" value="F:CoA-ligase activity"/>
    <property type="evidence" value="ECO:0007669"/>
    <property type="project" value="TreeGrafter"/>
</dbReference>
<protein>
    <submittedName>
        <fullName evidence="5">O-succinylbenzoate--CoA ligase</fullName>
    </submittedName>
</protein>
<dbReference type="InterPro" id="IPR045851">
    <property type="entry name" value="AMP-bd_C_sf"/>
</dbReference>
<dbReference type="InterPro" id="IPR042099">
    <property type="entry name" value="ANL_N_sf"/>
</dbReference>
<proteinExistence type="inferred from homology"/>
<name>A0A162JKL0_9PROT</name>
<dbReference type="OrthoDB" id="7055148at2"/>
<dbReference type="RefSeq" id="WP_062770322.1">
    <property type="nucleotide sequence ID" value="NZ_CP121045.1"/>
</dbReference>
<sequence length="458" mass="48758">MTESLLDLIAGLGAAVALIDDSTGVETSFAALADQARDATEGLRAAGVSAGDVVKLDGEAGARTLALLLALQSLGAVVALDTSTVPAERRDKAALARAVWQLRPETGHRPEAIAPEGDEAPLVAQLRKAGHAGLILFSSGTTGRPKAMLHDLDRLSASYLGGTPRTKPLRLLLFLMFDHIGGINTIFSSLAQGTTLVLPAERTPLAVAGAIARHRVQVLPASPTFLNLMLMSGAVEAHDLSTLRMITYGTEPMPEGLLGLLRSRLPRARLLQTFGTSETGIVSTVSRASTSLAMRFDDEAVEHRIVDGELWLRSRRRIVGYLNHPMDAFTDDGWFRTGDLVEETPDGFLKVKGRAKEIINVGGEKVFPAEVEGVLMASGLVADCKVFGQPNAITGQAVMAEIVPAPDAVPADPAALVKAVKAHARERLDPFKVPVRVKIVTDIPYSARFKKLISREAS</sequence>
<evidence type="ECO:0000313" key="6">
    <source>
        <dbReference type="Proteomes" id="UP000075787"/>
    </source>
</evidence>
<accession>A0A162JKL0</accession>
<dbReference type="Pfam" id="PF00501">
    <property type="entry name" value="AMP-binding"/>
    <property type="match status" value="1"/>
</dbReference>
<dbReference type="GeneID" id="97240415"/>
<dbReference type="PROSITE" id="PS00455">
    <property type="entry name" value="AMP_BINDING"/>
    <property type="match status" value="1"/>
</dbReference>
<gene>
    <name evidence="5" type="ORF">AUP44_17710</name>
</gene>